<dbReference type="InterPro" id="IPR050797">
    <property type="entry name" value="Carb_Metab_Trans_Reg"/>
</dbReference>
<evidence type="ECO:0000313" key="8">
    <source>
        <dbReference type="Proteomes" id="UP001287286"/>
    </source>
</evidence>
<organism evidence="6 7">
    <name type="scientific">Purpureocillium lilacinum</name>
    <name type="common">Paecilomyces lilacinus</name>
    <dbReference type="NCBI Taxonomy" id="33203"/>
    <lineage>
        <taxon>Eukaryota</taxon>
        <taxon>Fungi</taxon>
        <taxon>Dikarya</taxon>
        <taxon>Ascomycota</taxon>
        <taxon>Pezizomycotina</taxon>
        <taxon>Sordariomycetes</taxon>
        <taxon>Hypocreomycetidae</taxon>
        <taxon>Hypocreales</taxon>
        <taxon>Ophiocordycipitaceae</taxon>
        <taxon>Purpureocillium</taxon>
    </lineage>
</organism>
<dbReference type="Proteomes" id="UP000245956">
    <property type="component" value="Unassembled WGS sequence"/>
</dbReference>
<feature type="region of interest" description="Disordered" evidence="3">
    <location>
        <begin position="196"/>
        <end position="215"/>
    </location>
</feature>
<keyword evidence="2" id="KW-0539">Nucleus</keyword>
<dbReference type="GO" id="GO:0005634">
    <property type="term" value="C:nucleus"/>
    <property type="evidence" value="ECO:0007669"/>
    <property type="project" value="TreeGrafter"/>
</dbReference>
<sequence>MVRVLELGNAGGRRSGAMSLDTGNIGIYLTLWPFANGRARENNRESSARFPRLDNAGLRGIPALRLRGAWTLGVLGLGMVLLRISRQATGDRDHLFLIPPAPAMDFNNALTAPPLLEQSTETAAGTRRYRSKSQRPCDLCRARKVLCNIPDPAKPCQLCHRTRRPCTFVAVTSKKQRTGSATANTANVYDGIVPAPAEMRPVPEPPTQLTESESPEETLSTADVHPFAKFIFDPSWSTTAEASTDVADIGPPAGDDPDSVFNILQDTELSHLWPMNSPGYPGAGLPTGHRLSPQSVNGFPSPGSGASMDQRPNYSSAFIGFSNESDPFILEHFPYNSADEVDFFMVTYRRPSRLPVSAAHAPVHILQSKLQSTSHGRGIIESAMAIDNVRERLEKLVDVETGVSLVNLYLRFVFQTLPILSRSLIQNDVPRFVRSASPGLLAGIYALALPFTPWDERLCMNNAYSKPSSDGLWQVAYTALQKELHAPHLSTVQIFLLLLNHASFDPVAVDSPFAWSLAASMTAVAQSLGLHMDPTDWKLPASEIRLRRRLWWAVVVEHSWRAITHGQASMLHDDEWSVTPLAEDDFVMDVPSDSAHVQPDHFLRLCSLTQITNGIRRQFFSLRAVSQPQSLDTLIELAKWPRQQLHEWLEGLPESLRMGAQQDDHDNESPQSQGSLHLAYFTAHILLLRALLRPIVSKDADPKFTSSTAPMVLQASRALIQTMIDFVRGLDVKHRSGFWPAYNRHCFCYPGLFCYMLCLQPVEPHMVAADRRLLAKWRNVLRTRVQSWQLLRFAIVKVDALFWKKLDNLVESPNAC</sequence>
<protein>
    <submittedName>
        <fullName evidence="5">Transcriptional regulator family: Fungal Specific TF</fullName>
    </submittedName>
</protein>
<keyword evidence="1" id="KW-0479">Metal-binding</keyword>
<dbReference type="Pfam" id="PF04082">
    <property type="entry name" value="Fungal_trans"/>
    <property type="match status" value="1"/>
</dbReference>
<evidence type="ECO:0000313" key="5">
    <source>
        <dbReference type="EMBL" id="KAK4085816.1"/>
    </source>
</evidence>
<dbReference type="PANTHER" id="PTHR31668:SF4">
    <property type="entry name" value="TRANSCRIPTIONAL ACTIVATOR PROTEIN DAL81"/>
    <property type="match status" value="1"/>
</dbReference>
<dbReference type="Gene3D" id="4.10.240.10">
    <property type="entry name" value="Zn(2)-C6 fungal-type DNA-binding domain"/>
    <property type="match status" value="1"/>
</dbReference>
<dbReference type="InterPro" id="IPR007219">
    <property type="entry name" value="XnlR_reg_dom"/>
</dbReference>
<evidence type="ECO:0000256" key="1">
    <source>
        <dbReference type="ARBA" id="ARBA00022723"/>
    </source>
</evidence>
<reference evidence="5" key="3">
    <citation type="submission" date="2023-11" db="EMBL/GenBank/DDBJ databases">
        <authorList>
            <person name="Beijen E."/>
            <person name="Ohm R.A."/>
        </authorList>
    </citation>
    <scope>NUCLEOTIDE SEQUENCE</scope>
    <source>
        <strain evidence="5">CBS 150709</strain>
    </source>
</reference>
<name>A0A2U3E4M3_PURLI</name>
<dbReference type="EMBL" id="JAWRVI010000046">
    <property type="protein sequence ID" value="KAK4085816.1"/>
    <property type="molecule type" value="Genomic_DNA"/>
</dbReference>
<dbReference type="SUPFAM" id="SSF57701">
    <property type="entry name" value="Zn2/Cys6 DNA-binding domain"/>
    <property type="match status" value="1"/>
</dbReference>
<proteinExistence type="predicted"/>
<comment type="caution">
    <text evidence="6">The sequence shown here is derived from an EMBL/GenBank/DDBJ whole genome shotgun (WGS) entry which is preliminary data.</text>
</comment>
<dbReference type="PROSITE" id="PS50048">
    <property type="entry name" value="ZN2_CY6_FUNGAL_2"/>
    <property type="match status" value="1"/>
</dbReference>
<dbReference type="InterPro" id="IPR036864">
    <property type="entry name" value="Zn2-C6_fun-type_DNA-bd_sf"/>
</dbReference>
<dbReference type="CDD" id="cd12148">
    <property type="entry name" value="fungal_TF_MHR"/>
    <property type="match status" value="1"/>
</dbReference>
<evidence type="ECO:0000313" key="6">
    <source>
        <dbReference type="EMBL" id="PWI69437.1"/>
    </source>
</evidence>
<accession>A0A2U3E4M3</accession>
<evidence type="ECO:0000256" key="2">
    <source>
        <dbReference type="ARBA" id="ARBA00023242"/>
    </source>
</evidence>
<dbReference type="GO" id="GO:0000981">
    <property type="term" value="F:DNA-binding transcription factor activity, RNA polymerase II-specific"/>
    <property type="evidence" value="ECO:0007669"/>
    <property type="project" value="InterPro"/>
</dbReference>
<reference evidence="5 8" key="4">
    <citation type="journal article" date="2024" name="Microbiol. Resour. Announc.">
        <title>Genome annotations for the ascomycete fungi Trichoderma harzianum, Trichoderma aggressivum, and Purpureocillium lilacinum.</title>
        <authorList>
            <person name="Beijen E.P.W."/>
            <person name="Ohm R.A."/>
        </authorList>
    </citation>
    <scope>NUCLEOTIDE SEQUENCE [LARGE SCALE GENOMIC DNA]</scope>
    <source>
        <strain evidence="5 8">CBS 150709</strain>
    </source>
</reference>
<dbReference type="AlphaFoldDB" id="A0A2U3E4M3"/>
<dbReference type="GO" id="GO:0008270">
    <property type="term" value="F:zinc ion binding"/>
    <property type="evidence" value="ECO:0007669"/>
    <property type="project" value="InterPro"/>
</dbReference>
<dbReference type="GO" id="GO:0003677">
    <property type="term" value="F:DNA binding"/>
    <property type="evidence" value="ECO:0007669"/>
    <property type="project" value="InterPro"/>
</dbReference>
<evidence type="ECO:0000256" key="3">
    <source>
        <dbReference type="SAM" id="MobiDB-lite"/>
    </source>
</evidence>
<dbReference type="CDD" id="cd00067">
    <property type="entry name" value="GAL4"/>
    <property type="match status" value="1"/>
</dbReference>
<dbReference type="EMBL" id="LCWV01000012">
    <property type="protein sequence ID" value="PWI69437.1"/>
    <property type="molecule type" value="Genomic_DNA"/>
</dbReference>
<evidence type="ECO:0000313" key="7">
    <source>
        <dbReference type="Proteomes" id="UP000245956"/>
    </source>
</evidence>
<keyword evidence="8" id="KW-1185">Reference proteome</keyword>
<feature type="domain" description="Zn(2)-C6 fungal-type" evidence="4">
    <location>
        <begin position="136"/>
        <end position="168"/>
    </location>
</feature>
<reference evidence="6" key="1">
    <citation type="submission" date="2015-05" db="EMBL/GenBank/DDBJ databases">
        <authorList>
            <person name="Wang D.B."/>
            <person name="Wang M."/>
        </authorList>
    </citation>
    <scope>NUCLEOTIDE SEQUENCE</scope>
    <source>
        <strain evidence="6">36-1</strain>
    </source>
</reference>
<gene>
    <name evidence="6" type="ORF">PCL_01084</name>
    <name evidence="5" type="ORF">Purlil1_9773</name>
</gene>
<dbReference type="PROSITE" id="PS00463">
    <property type="entry name" value="ZN2_CY6_FUNGAL_1"/>
    <property type="match status" value="1"/>
</dbReference>
<dbReference type="InterPro" id="IPR001138">
    <property type="entry name" value="Zn2Cys6_DnaBD"/>
</dbReference>
<dbReference type="SMART" id="SM00906">
    <property type="entry name" value="Fungal_trans"/>
    <property type="match status" value="1"/>
</dbReference>
<dbReference type="PANTHER" id="PTHR31668">
    <property type="entry name" value="GLUCOSE TRANSPORT TRANSCRIPTION REGULATOR RGT1-RELATED-RELATED"/>
    <property type="match status" value="1"/>
</dbReference>
<dbReference type="SMART" id="SM00066">
    <property type="entry name" value="GAL4"/>
    <property type="match status" value="1"/>
</dbReference>
<dbReference type="GO" id="GO:0006351">
    <property type="term" value="P:DNA-templated transcription"/>
    <property type="evidence" value="ECO:0007669"/>
    <property type="project" value="InterPro"/>
</dbReference>
<evidence type="ECO:0000259" key="4">
    <source>
        <dbReference type="PROSITE" id="PS50048"/>
    </source>
</evidence>
<dbReference type="Proteomes" id="UP001287286">
    <property type="component" value="Unassembled WGS sequence"/>
</dbReference>
<dbReference type="GO" id="GO:0001080">
    <property type="term" value="P:nitrogen catabolite activation of transcription from RNA polymerase II promoter"/>
    <property type="evidence" value="ECO:0007669"/>
    <property type="project" value="TreeGrafter"/>
</dbReference>
<reference evidence="6 7" key="2">
    <citation type="journal article" date="2016" name="Front. Microbiol.">
        <title>Genome and transcriptome sequences reveal the specific parasitism of the nematophagous Purpureocillium lilacinum 36-1.</title>
        <authorList>
            <person name="Xie J."/>
            <person name="Li S."/>
            <person name="Mo C."/>
            <person name="Xiao X."/>
            <person name="Peng D."/>
            <person name="Wang G."/>
            <person name="Xiao Y."/>
        </authorList>
    </citation>
    <scope>NUCLEOTIDE SEQUENCE [LARGE SCALE GENOMIC DNA]</scope>
    <source>
        <strain evidence="6 7">36-1</strain>
    </source>
</reference>